<keyword evidence="2" id="KW-0472">Membrane</keyword>
<accession>A0A8B9UQ89</accession>
<protein>
    <submittedName>
        <fullName evidence="3">Uncharacterized protein</fullName>
    </submittedName>
</protein>
<evidence type="ECO:0000313" key="3">
    <source>
        <dbReference type="Ensembl" id="ENSAZOP00000010630.1"/>
    </source>
</evidence>
<evidence type="ECO:0000313" key="4">
    <source>
        <dbReference type="Proteomes" id="UP000694549"/>
    </source>
</evidence>
<feature type="transmembrane region" description="Helical" evidence="2">
    <location>
        <begin position="50"/>
        <end position="74"/>
    </location>
</feature>
<keyword evidence="2" id="KW-0812">Transmembrane</keyword>
<evidence type="ECO:0000256" key="1">
    <source>
        <dbReference type="SAM" id="MobiDB-lite"/>
    </source>
</evidence>
<proteinExistence type="predicted"/>
<name>A0A8B9UQ89_9AVES</name>
<dbReference type="Proteomes" id="UP000694549">
    <property type="component" value="Unplaced"/>
</dbReference>
<reference evidence="3" key="2">
    <citation type="submission" date="2025-09" db="UniProtKB">
        <authorList>
            <consortium name="Ensembl"/>
        </authorList>
    </citation>
    <scope>IDENTIFICATION</scope>
</reference>
<keyword evidence="4" id="KW-1185">Reference proteome</keyword>
<reference evidence="3" key="1">
    <citation type="submission" date="2025-08" db="UniProtKB">
        <authorList>
            <consortium name="Ensembl"/>
        </authorList>
    </citation>
    <scope>IDENTIFICATION</scope>
</reference>
<dbReference type="AlphaFoldDB" id="A0A8B9UQ89"/>
<keyword evidence="2" id="KW-1133">Transmembrane helix</keyword>
<sequence length="196" mass="20980">MAPQQPRPGPYGLSAAGGGSEALMLGDGPGGDPRWEGGGKRRRRRCCGPLWGSVAVMAIVALQIASTTGLFVYFTMAISKLKAQSQGSLEELRCLQLINQQQEGSNLEELISDQSCLKLANTIKAYVAVVSMGPWGWGRWDTPQEGSCLPPCFSFPICLTRGWQKLDFSGIRAVQLHARPSAALCIKELVGSKGTA</sequence>
<dbReference type="Ensembl" id="ENSAZOT00000011363.1">
    <property type="protein sequence ID" value="ENSAZOP00000010630.1"/>
    <property type="gene ID" value="ENSAZOG00000006808.1"/>
</dbReference>
<organism evidence="3 4">
    <name type="scientific">Anas zonorhyncha</name>
    <name type="common">Eastern spot-billed duck</name>
    <dbReference type="NCBI Taxonomy" id="75864"/>
    <lineage>
        <taxon>Eukaryota</taxon>
        <taxon>Metazoa</taxon>
        <taxon>Chordata</taxon>
        <taxon>Craniata</taxon>
        <taxon>Vertebrata</taxon>
        <taxon>Euteleostomi</taxon>
        <taxon>Archelosauria</taxon>
        <taxon>Archosauria</taxon>
        <taxon>Dinosauria</taxon>
        <taxon>Saurischia</taxon>
        <taxon>Theropoda</taxon>
        <taxon>Coelurosauria</taxon>
        <taxon>Aves</taxon>
        <taxon>Neognathae</taxon>
        <taxon>Galloanserae</taxon>
        <taxon>Anseriformes</taxon>
        <taxon>Anatidae</taxon>
        <taxon>Anatinae</taxon>
        <taxon>Anas</taxon>
    </lineage>
</organism>
<feature type="region of interest" description="Disordered" evidence="1">
    <location>
        <begin position="22"/>
        <end position="42"/>
    </location>
</feature>
<evidence type="ECO:0000256" key="2">
    <source>
        <dbReference type="SAM" id="Phobius"/>
    </source>
</evidence>